<comment type="subunit">
    <text evidence="3">Heterodimer of an alpha and a beta subunit.</text>
</comment>
<name>A0A444QFK6_9MICO</name>
<evidence type="ECO:0000256" key="1">
    <source>
        <dbReference type="ARBA" id="ARBA00001974"/>
    </source>
</evidence>
<evidence type="ECO:0000256" key="2">
    <source>
        <dbReference type="ARBA" id="ARBA00007557"/>
    </source>
</evidence>
<gene>
    <name evidence="8" type="ORF">ELQ92_03785</name>
</gene>
<dbReference type="GO" id="GO:0009055">
    <property type="term" value="F:electron transfer activity"/>
    <property type="evidence" value="ECO:0007669"/>
    <property type="project" value="InterPro"/>
</dbReference>
<keyword evidence="5" id="KW-0249">Electron transport</keyword>
<comment type="cofactor">
    <cofactor evidence="1">
        <name>FAD</name>
        <dbReference type="ChEBI" id="CHEBI:57692"/>
    </cofactor>
</comment>
<evidence type="ECO:0000313" key="9">
    <source>
        <dbReference type="Proteomes" id="UP000288603"/>
    </source>
</evidence>
<evidence type="ECO:0000256" key="4">
    <source>
        <dbReference type="ARBA" id="ARBA00022448"/>
    </source>
</evidence>
<evidence type="ECO:0000259" key="7">
    <source>
        <dbReference type="SMART" id="SM00893"/>
    </source>
</evidence>
<evidence type="ECO:0000256" key="5">
    <source>
        <dbReference type="ARBA" id="ARBA00022982"/>
    </source>
</evidence>
<dbReference type="PIRSF" id="PIRSF000090">
    <property type="entry name" value="Beta-ETF"/>
    <property type="match status" value="1"/>
</dbReference>
<feature type="domain" description="Electron transfer flavoprotein alpha/beta-subunit N-terminal" evidence="7">
    <location>
        <begin position="22"/>
        <end position="213"/>
    </location>
</feature>
<dbReference type="InterPro" id="IPR014729">
    <property type="entry name" value="Rossmann-like_a/b/a_fold"/>
</dbReference>
<dbReference type="AlphaFoldDB" id="A0A444QFK6"/>
<dbReference type="SUPFAM" id="SSF52402">
    <property type="entry name" value="Adenine nucleotide alpha hydrolases-like"/>
    <property type="match status" value="1"/>
</dbReference>
<organism evidence="8 9">
    <name type="scientific">Labedella populi</name>
    <dbReference type="NCBI Taxonomy" id="2498850"/>
    <lineage>
        <taxon>Bacteria</taxon>
        <taxon>Bacillati</taxon>
        <taxon>Actinomycetota</taxon>
        <taxon>Actinomycetes</taxon>
        <taxon>Micrococcales</taxon>
        <taxon>Microbacteriaceae</taxon>
        <taxon>Labedella</taxon>
    </lineage>
</organism>
<protein>
    <submittedName>
        <fullName evidence="8">Electron transfer flavoprotein subunit beta/FixA family protein</fullName>
    </submittedName>
</protein>
<reference evidence="8 9" key="1">
    <citation type="submission" date="2018-12" db="EMBL/GenBank/DDBJ databases">
        <authorList>
            <person name="Li F."/>
        </authorList>
    </citation>
    <scope>NUCLEOTIDE SEQUENCE [LARGE SCALE GENOMIC DNA]</scope>
    <source>
        <strain evidence="8 9">8H24J-4-2</strain>
    </source>
</reference>
<keyword evidence="9" id="KW-1185">Reference proteome</keyword>
<dbReference type="EMBL" id="RZNC01000001">
    <property type="protein sequence ID" value="RWZ68351.1"/>
    <property type="molecule type" value="Genomic_DNA"/>
</dbReference>
<sequence length="262" mass="27153">MRVLVLVKDVPADPASTPYRPDGRLDRAANRSVMSGVDGFAVTEAVRLADTGEVVAATMGPAAARTTLRDALLLGADRAVHVDDPALAGADALVTARVLAGLVRRVEPDLVLLGRESSDARMGVLPAMLAEMLGWPVLIGVDGLAVGAAEPLPVLRARRRTSRGAATVLTTLPAVAAIGEYANTPREVAVDDARRAFTASVEHVTAAELGLRLDELVPTMRVVDVTAVQPVARAAVRPADPVAAILEVLERAGARVQPAVGA</sequence>
<dbReference type="PANTHER" id="PTHR21294">
    <property type="entry name" value="ELECTRON TRANSFER FLAVOPROTEIN BETA-SUBUNIT"/>
    <property type="match status" value="1"/>
</dbReference>
<comment type="caution">
    <text evidence="8">The sequence shown here is derived from an EMBL/GenBank/DDBJ whole genome shotgun (WGS) entry which is preliminary data.</text>
</comment>
<proteinExistence type="inferred from homology"/>
<dbReference type="InterPro" id="IPR012255">
    <property type="entry name" value="ETF_b"/>
</dbReference>
<dbReference type="OrthoDB" id="9804960at2"/>
<dbReference type="InterPro" id="IPR014730">
    <property type="entry name" value="ETF_a/b_N"/>
</dbReference>
<evidence type="ECO:0000256" key="6">
    <source>
        <dbReference type="ARBA" id="ARBA00025649"/>
    </source>
</evidence>
<dbReference type="RefSeq" id="WP_128497620.1">
    <property type="nucleotide sequence ID" value="NZ_RZNC01000001.1"/>
</dbReference>
<dbReference type="SMART" id="SM00893">
    <property type="entry name" value="ETF"/>
    <property type="match status" value="1"/>
</dbReference>
<keyword evidence="4" id="KW-0813">Transport</keyword>
<comment type="similarity">
    <text evidence="2">Belongs to the ETF beta-subunit/FixA family.</text>
</comment>
<accession>A0A444QFK6</accession>
<dbReference type="Pfam" id="PF01012">
    <property type="entry name" value="ETF"/>
    <property type="match status" value="1"/>
</dbReference>
<evidence type="ECO:0000313" key="8">
    <source>
        <dbReference type="EMBL" id="RWZ68351.1"/>
    </source>
</evidence>
<dbReference type="Proteomes" id="UP000288603">
    <property type="component" value="Unassembled WGS sequence"/>
</dbReference>
<comment type="function">
    <text evidence="6">The electron transfer flavoprotein serves as a specific electron acceptor for other dehydrogenases. It transfers the electrons to the main respiratory chain via ETF-ubiquinone oxidoreductase (ETF dehydrogenase).</text>
</comment>
<dbReference type="Gene3D" id="3.40.50.620">
    <property type="entry name" value="HUPs"/>
    <property type="match status" value="1"/>
</dbReference>
<evidence type="ECO:0000256" key="3">
    <source>
        <dbReference type="ARBA" id="ARBA00011355"/>
    </source>
</evidence>
<dbReference type="PANTHER" id="PTHR21294:SF8">
    <property type="entry name" value="ELECTRON TRANSFER FLAVOPROTEIN SUBUNIT BETA"/>
    <property type="match status" value="1"/>
</dbReference>